<accession>A0A7X2IYR1</accession>
<evidence type="ECO:0008006" key="3">
    <source>
        <dbReference type="Google" id="ProtNLM"/>
    </source>
</evidence>
<proteinExistence type="predicted"/>
<evidence type="ECO:0000313" key="2">
    <source>
        <dbReference type="Proteomes" id="UP000448867"/>
    </source>
</evidence>
<dbReference type="Proteomes" id="UP000448867">
    <property type="component" value="Unassembled WGS sequence"/>
</dbReference>
<keyword evidence="2" id="KW-1185">Reference proteome</keyword>
<dbReference type="RefSeq" id="WP_170289364.1">
    <property type="nucleotide sequence ID" value="NZ_WKKI01000013.1"/>
</dbReference>
<evidence type="ECO:0000313" key="1">
    <source>
        <dbReference type="EMBL" id="MRX72257.1"/>
    </source>
</evidence>
<sequence length="88" mass="9891">MEQKDKVDKIKHTAEEIVRTLLKDNYQPSDGELVRAVELLSRSVCDLSDVYLDDSVNHEETLKAALAKVKITYNAVSKNNTRNTSNAV</sequence>
<comment type="caution">
    <text evidence="1">The sequence shown here is derived from an EMBL/GenBank/DDBJ whole genome shotgun (WGS) entry which is preliminary data.</text>
</comment>
<dbReference type="AlphaFoldDB" id="A0A7X2IYR1"/>
<reference evidence="1 2" key="1">
    <citation type="submission" date="2019-11" db="EMBL/GenBank/DDBJ databases">
        <title>Bacillus lacus genome.</title>
        <authorList>
            <person name="Allen C.J."/>
            <person name="Newman J.D."/>
        </authorList>
    </citation>
    <scope>NUCLEOTIDE SEQUENCE [LARGE SCALE GENOMIC DNA]</scope>
    <source>
        <strain evidence="1 2">KCTC 33946</strain>
    </source>
</reference>
<gene>
    <name evidence="1" type="ORF">GJU40_08845</name>
</gene>
<name>A0A7X2IYR1_9BACI</name>
<protein>
    <recommendedName>
        <fullName evidence="3">Group-specific protein</fullName>
    </recommendedName>
</protein>
<organism evidence="1 2">
    <name type="scientific">Metabacillus lacus</name>
    <dbReference type="NCBI Taxonomy" id="1983721"/>
    <lineage>
        <taxon>Bacteria</taxon>
        <taxon>Bacillati</taxon>
        <taxon>Bacillota</taxon>
        <taxon>Bacilli</taxon>
        <taxon>Bacillales</taxon>
        <taxon>Bacillaceae</taxon>
        <taxon>Metabacillus</taxon>
    </lineage>
</organism>
<dbReference type="EMBL" id="WKKI01000013">
    <property type="protein sequence ID" value="MRX72257.1"/>
    <property type="molecule type" value="Genomic_DNA"/>
</dbReference>